<name>A0A2A2I7W1_9GAMM</name>
<dbReference type="Gene3D" id="2.30.30.240">
    <property type="entry name" value="PRC-barrel domain"/>
    <property type="match status" value="1"/>
</dbReference>
<dbReference type="NCBIfam" id="TIGR02273">
    <property type="entry name" value="16S_RimM"/>
    <property type="match status" value="1"/>
</dbReference>
<dbReference type="InterPro" id="IPR056792">
    <property type="entry name" value="PRC_RimM"/>
</dbReference>
<comment type="subunit">
    <text evidence="5">Binds ribosomal protein uS19.</text>
</comment>
<keyword evidence="3 5" id="KW-0698">rRNA processing</keyword>
<dbReference type="GO" id="GO:0042274">
    <property type="term" value="P:ribosomal small subunit biogenesis"/>
    <property type="evidence" value="ECO:0007669"/>
    <property type="project" value="UniProtKB-UniRule"/>
</dbReference>
<keyword evidence="4 5" id="KW-0143">Chaperone</keyword>
<protein>
    <recommendedName>
        <fullName evidence="5">Ribosome maturation factor RimM</fullName>
    </recommendedName>
</protein>
<evidence type="ECO:0000256" key="1">
    <source>
        <dbReference type="ARBA" id="ARBA00022490"/>
    </source>
</evidence>
<sequence>MSGTSQETVVGRITSVFGVRGWVKVYSYTDPMDNILTYRHWRLSGQGQSMEVRVAEGRRHGPGIIVRLDGVSDRDEARQYCDKDIRIPVDELPELGDGEYYWHQLVELDVRTVDSVLLGRVVRLMETGANDVLVIRPNKGSLDSRERLIPWNPDEVIRSVDLENGELIVDWDPEF</sequence>
<dbReference type="Pfam" id="PF01782">
    <property type="entry name" value="RimM"/>
    <property type="match status" value="1"/>
</dbReference>
<comment type="function">
    <text evidence="5">An accessory protein needed during the final step in the assembly of 30S ribosomal subunit, possibly for assembly of the head region. Essential for efficient processing of 16S rRNA. May be needed both before and after RbfA during the maturation of 16S rRNA. It has affinity for free ribosomal 30S subunits but not for 70S ribosomes.</text>
</comment>
<comment type="similarity">
    <text evidence="5">Belongs to the RimM family.</text>
</comment>
<evidence type="ECO:0000256" key="4">
    <source>
        <dbReference type="ARBA" id="ARBA00023186"/>
    </source>
</evidence>
<dbReference type="InterPro" id="IPR036976">
    <property type="entry name" value="RimM_N_sf"/>
</dbReference>
<dbReference type="GO" id="GO:0005737">
    <property type="term" value="C:cytoplasm"/>
    <property type="evidence" value="ECO:0007669"/>
    <property type="project" value="UniProtKB-SubCell"/>
</dbReference>
<evidence type="ECO:0000256" key="5">
    <source>
        <dbReference type="HAMAP-Rule" id="MF_00014"/>
    </source>
</evidence>
<dbReference type="HAMAP" id="MF_00014">
    <property type="entry name" value="Ribosome_mat_RimM"/>
    <property type="match status" value="1"/>
</dbReference>
<dbReference type="PANTHER" id="PTHR33692:SF1">
    <property type="entry name" value="RIBOSOME MATURATION FACTOR RIMM"/>
    <property type="match status" value="1"/>
</dbReference>
<dbReference type="GO" id="GO:0006364">
    <property type="term" value="P:rRNA processing"/>
    <property type="evidence" value="ECO:0007669"/>
    <property type="project" value="UniProtKB-UniRule"/>
</dbReference>
<dbReference type="RefSeq" id="WP_095609748.1">
    <property type="nucleotide sequence ID" value="NZ_NMPM01000008.1"/>
</dbReference>
<organism evidence="8 9">
    <name type="scientific">Tamilnaduibacter salinus</name>
    <dbReference type="NCBI Taxonomy" id="1484056"/>
    <lineage>
        <taxon>Bacteria</taxon>
        <taxon>Pseudomonadati</taxon>
        <taxon>Pseudomonadota</taxon>
        <taxon>Gammaproteobacteria</taxon>
        <taxon>Pseudomonadales</taxon>
        <taxon>Marinobacteraceae</taxon>
        <taxon>Tamilnaduibacter</taxon>
    </lineage>
</organism>
<evidence type="ECO:0000256" key="2">
    <source>
        <dbReference type="ARBA" id="ARBA00022517"/>
    </source>
</evidence>
<dbReference type="Pfam" id="PF24986">
    <property type="entry name" value="PRC_RimM"/>
    <property type="match status" value="1"/>
</dbReference>
<evidence type="ECO:0000259" key="6">
    <source>
        <dbReference type="Pfam" id="PF01782"/>
    </source>
</evidence>
<dbReference type="Gene3D" id="2.40.30.60">
    <property type="entry name" value="RimM"/>
    <property type="match status" value="1"/>
</dbReference>
<evidence type="ECO:0000313" key="8">
    <source>
        <dbReference type="EMBL" id="PAV27205.1"/>
    </source>
</evidence>
<dbReference type="InterPro" id="IPR011033">
    <property type="entry name" value="PRC_barrel-like_sf"/>
</dbReference>
<dbReference type="AlphaFoldDB" id="A0A2A2I7W1"/>
<dbReference type="GO" id="GO:0005840">
    <property type="term" value="C:ribosome"/>
    <property type="evidence" value="ECO:0007669"/>
    <property type="project" value="InterPro"/>
</dbReference>
<accession>A0A2A2I7W1</accession>
<dbReference type="InterPro" id="IPR011961">
    <property type="entry name" value="RimM"/>
</dbReference>
<keyword evidence="1 5" id="KW-0963">Cytoplasm</keyword>
<proteinExistence type="inferred from homology"/>
<dbReference type="SUPFAM" id="SSF50447">
    <property type="entry name" value="Translation proteins"/>
    <property type="match status" value="1"/>
</dbReference>
<reference evidence="8 9" key="1">
    <citation type="submission" date="2017-07" db="EMBL/GenBank/DDBJ databases">
        <title>Tamlnaduibacter salinus (Mi-7) genome sequencing.</title>
        <authorList>
            <person name="Verma A."/>
            <person name="Krishnamurthi S."/>
        </authorList>
    </citation>
    <scope>NUCLEOTIDE SEQUENCE [LARGE SCALE GENOMIC DNA]</scope>
    <source>
        <strain evidence="8 9">Mi-7</strain>
    </source>
</reference>
<comment type="caution">
    <text evidence="8">The sequence shown here is derived from an EMBL/GenBank/DDBJ whole genome shotgun (WGS) entry which is preliminary data.</text>
</comment>
<keyword evidence="2 5" id="KW-0690">Ribosome biogenesis</keyword>
<dbReference type="GO" id="GO:0043022">
    <property type="term" value="F:ribosome binding"/>
    <property type="evidence" value="ECO:0007669"/>
    <property type="project" value="InterPro"/>
</dbReference>
<comment type="subcellular location">
    <subcellularLocation>
        <location evidence="5">Cytoplasm</location>
    </subcellularLocation>
</comment>
<evidence type="ECO:0000256" key="3">
    <source>
        <dbReference type="ARBA" id="ARBA00022552"/>
    </source>
</evidence>
<dbReference type="OrthoDB" id="9783509at2"/>
<comment type="domain">
    <text evidence="5">The PRC barrel domain binds ribosomal protein uS19.</text>
</comment>
<dbReference type="EMBL" id="NMPM01000008">
    <property type="protein sequence ID" value="PAV27205.1"/>
    <property type="molecule type" value="Genomic_DNA"/>
</dbReference>
<evidence type="ECO:0000313" key="9">
    <source>
        <dbReference type="Proteomes" id="UP000218332"/>
    </source>
</evidence>
<feature type="domain" description="RimM N-terminal" evidence="6">
    <location>
        <begin position="9"/>
        <end position="90"/>
    </location>
</feature>
<dbReference type="Proteomes" id="UP000218332">
    <property type="component" value="Unassembled WGS sequence"/>
</dbReference>
<dbReference type="SUPFAM" id="SSF50346">
    <property type="entry name" value="PRC-barrel domain"/>
    <property type="match status" value="1"/>
</dbReference>
<dbReference type="InterPro" id="IPR009000">
    <property type="entry name" value="Transl_B-barrel_sf"/>
</dbReference>
<dbReference type="PANTHER" id="PTHR33692">
    <property type="entry name" value="RIBOSOME MATURATION FACTOR RIMM"/>
    <property type="match status" value="1"/>
</dbReference>
<gene>
    <name evidence="5" type="primary">rimM</name>
    <name evidence="8" type="ORF">CF392_01770</name>
</gene>
<keyword evidence="9" id="KW-1185">Reference proteome</keyword>
<dbReference type="InterPro" id="IPR002676">
    <property type="entry name" value="RimM_N"/>
</dbReference>
<feature type="domain" description="Ribosome maturation factor RimM PRC barrel" evidence="7">
    <location>
        <begin position="102"/>
        <end position="172"/>
    </location>
</feature>
<evidence type="ECO:0000259" key="7">
    <source>
        <dbReference type="Pfam" id="PF24986"/>
    </source>
</evidence>